<reference evidence="2" key="2">
    <citation type="submission" date="2015-01" db="EMBL/GenBank/DDBJ databases">
        <title>Evolutionary Origins and Diversification of the Mycorrhizal Mutualists.</title>
        <authorList>
            <consortium name="DOE Joint Genome Institute"/>
            <consortium name="Mycorrhizal Genomics Consortium"/>
            <person name="Kohler A."/>
            <person name="Kuo A."/>
            <person name="Nagy L.G."/>
            <person name="Floudas D."/>
            <person name="Copeland A."/>
            <person name="Barry K.W."/>
            <person name="Cichocki N."/>
            <person name="Veneault-Fourrey C."/>
            <person name="LaButti K."/>
            <person name="Lindquist E.A."/>
            <person name="Lipzen A."/>
            <person name="Lundell T."/>
            <person name="Morin E."/>
            <person name="Murat C."/>
            <person name="Riley R."/>
            <person name="Ohm R."/>
            <person name="Sun H."/>
            <person name="Tunlid A."/>
            <person name="Henrissat B."/>
            <person name="Grigoriev I.V."/>
            <person name="Hibbett D.S."/>
            <person name="Martin F."/>
        </authorList>
    </citation>
    <scope>NUCLEOTIDE SEQUENCE [LARGE SCALE GENOMIC DNA]</scope>
    <source>
        <strain evidence="2">441</strain>
    </source>
</reference>
<keyword evidence="2" id="KW-1185">Reference proteome</keyword>
<dbReference type="Proteomes" id="UP000054018">
    <property type="component" value="Unassembled WGS sequence"/>
</dbReference>
<gene>
    <name evidence="1" type="ORF">PISMIDRAFT_118517</name>
</gene>
<protein>
    <submittedName>
        <fullName evidence="1">Uncharacterized protein</fullName>
    </submittedName>
</protein>
<dbReference type="HOGENOM" id="CLU_181930_1_0_1"/>
<dbReference type="AlphaFoldDB" id="A0A0C9YTN2"/>
<evidence type="ECO:0000313" key="2">
    <source>
        <dbReference type="Proteomes" id="UP000054018"/>
    </source>
</evidence>
<dbReference type="EMBL" id="KN833982">
    <property type="protein sequence ID" value="KIK13652.1"/>
    <property type="molecule type" value="Genomic_DNA"/>
</dbReference>
<reference evidence="1 2" key="1">
    <citation type="submission" date="2014-04" db="EMBL/GenBank/DDBJ databases">
        <authorList>
            <consortium name="DOE Joint Genome Institute"/>
            <person name="Kuo A."/>
            <person name="Kohler A."/>
            <person name="Costa M.D."/>
            <person name="Nagy L.G."/>
            <person name="Floudas D."/>
            <person name="Copeland A."/>
            <person name="Barry K.W."/>
            <person name="Cichocki N."/>
            <person name="Veneault-Fourrey C."/>
            <person name="LaButti K."/>
            <person name="Lindquist E.A."/>
            <person name="Lipzen A."/>
            <person name="Lundell T."/>
            <person name="Morin E."/>
            <person name="Murat C."/>
            <person name="Sun H."/>
            <person name="Tunlid A."/>
            <person name="Henrissat B."/>
            <person name="Grigoriev I.V."/>
            <person name="Hibbett D.S."/>
            <person name="Martin F."/>
            <person name="Nordberg H.P."/>
            <person name="Cantor M.N."/>
            <person name="Hua S.X."/>
        </authorList>
    </citation>
    <scope>NUCLEOTIDE SEQUENCE [LARGE SCALE GENOMIC DNA]</scope>
    <source>
        <strain evidence="1 2">441</strain>
    </source>
</reference>
<dbReference type="OrthoDB" id="2678913at2759"/>
<name>A0A0C9YTN2_9AGAM</name>
<proteinExistence type="predicted"/>
<dbReference type="STRING" id="765257.A0A0C9YTN2"/>
<accession>A0A0C9YTN2</accession>
<evidence type="ECO:0000313" key="1">
    <source>
        <dbReference type="EMBL" id="KIK13652.1"/>
    </source>
</evidence>
<sequence length="63" mass="7109">MAVHSLPNFKGHSLQIRGTLHYLLWGTPFNVVNIMGRWAGDSFTIYLCQHMMILAPCSTSMTL</sequence>
<organism evidence="1 2">
    <name type="scientific">Pisolithus microcarpus 441</name>
    <dbReference type="NCBI Taxonomy" id="765257"/>
    <lineage>
        <taxon>Eukaryota</taxon>
        <taxon>Fungi</taxon>
        <taxon>Dikarya</taxon>
        <taxon>Basidiomycota</taxon>
        <taxon>Agaricomycotina</taxon>
        <taxon>Agaricomycetes</taxon>
        <taxon>Agaricomycetidae</taxon>
        <taxon>Boletales</taxon>
        <taxon>Sclerodermatineae</taxon>
        <taxon>Pisolithaceae</taxon>
        <taxon>Pisolithus</taxon>
    </lineage>
</organism>